<accession>A0ABU1IGJ9</accession>
<organism evidence="1 2">
    <name type="scientific">Paracidovorax wautersii</name>
    <dbReference type="NCBI Taxonomy" id="1177982"/>
    <lineage>
        <taxon>Bacteria</taxon>
        <taxon>Pseudomonadati</taxon>
        <taxon>Pseudomonadota</taxon>
        <taxon>Betaproteobacteria</taxon>
        <taxon>Burkholderiales</taxon>
        <taxon>Comamonadaceae</taxon>
        <taxon>Paracidovorax</taxon>
    </lineage>
</organism>
<sequence>MRWRVAGPPRRGADQHVAPRGQRLQAVEILVVHAFARIAVVVADGHVEARRAACDLLADRPQAEDAQLLARDIGRQADGVAPDALAAQAVQRAQAAHDGDQQAEGVVGHAVVVGARAVGHDDAARAGGVQGDVLVAGAQGADQFQRRHHGDLLGRQPRGADGQHRAETLALGGDGRRAFRRGGGIDQVINGGYLRLVQRRHAVEDEQGDFGRGHGGVS</sequence>
<reference evidence="1 2" key="1">
    <citation type="submission" date="2023-08" db="EMBL/GenBank/DDBJ databases">
        <title>Functional and genomic diversity of the sorghum phyllosphere microbiome.</title>
        <authorList>
            <person name="Shade A."/>
        </authorList>
    </citation>
    <scope>NUCLEOTIDE SEQUENCE [LARGE SCALE GENOMIC DNA]</scope>
    <source>
        <strain evidence="1 2">SORGH_AS_0335</strain>
    </source>
</reference>
<name>A0ABU1IGJ9_9BURK</name>
<dbReference type="EMBL" id="JAVIZX010000001">
    <property type="protein sequence ID" value="MDR6216348.1"/>
    <property type="molecule type" value="Genomic_DNA"/>
</dbReference>
<keyword evidence="2" id="KW-1185">Reference proteome</keyword>
<evidence type="ECO:0000313" key="1">
    <source>
        <dbReference type="EMBL" id="MDR6216348.1"/>
    </source>
</evidence>
<evidence type="ECO:0000313" key="2">
    <source>
        <dbReference type="Proteomes" id="UP001267710"/>
    </source>
</evidence>
<gene>
    <name evidence="1" type="ORF">QE399_004037</name>
</gene>
<proteinExistence type="predicted"/>
<dbReference type="Proteomes" id="UP001267710">
    <property type="component" value="Unassembled WGS sequence"/>
</dbReference>
<comment type="caution">
    <text evidence="1">The sequence shown here is derived from an EMBL/GenBank/DDBJ whole genome shotgun (WGS) entry which is preliminary data.</text>
</comment>
<protein>
    <submittedName>
        <fullName evidence="1">Uncharacterized protein</fullName>
    </submittedName>
</protein>